<comment type="caution">
    <text evidence="1">The sequence shown here is derived from an EMBL/GenBank/DDBJ whole genome shotgun (WGS) entry which is preliminary data.</text>
</comment>
<sequence length="44" mass="5049">MEVLDSYAFLSYSSKNINNIVQNKYSFNKSTCGIIEKIGISYKH</sequence>
<name>A0AAP8BD26_BACMY</name>
<dbReference type="Proteomes" id="UP000194131">
    <property type="component" value="Unassembled WGS sequence"/>
</dbReference>
<proteinExistence type="predicted"/>
<reference evidence="1 2" key="1">
    <citation type="submission" date="2016-12" db="EMBL/GenBank/DDBJ databases">
        <title>Genome Sequences of Twelve Sporeforming Bacillus Species Isolated from Foods.</title>
        <authorList>
            <person name="De Jong A."/>
            <person name="Holsappel S."/>
            <person name="Kuipers O.P."/>
        </authorList>
    </citation>
    <scope>NUCLEOTIDE SEQUENCE [LARGE SCALE GENOMIC DNA]</scope>
    <source>
        <strain evidence="1 2">S3E15</strain>
    </source>
</reference>
<protein>
    <submittedName>
        <fullName evidence="1">Uncharacterized protein</fullName>
    </submittedName>
</protein>
<gene>
    <name evidence="1" type="ORF">S3E15_01435</name>
</gene>
<evidence type="ECO:0000313" key="2">
    <source>
        <dbReference type="Proteomes" id="UP000194131"/>
    </source>
</evidence>
<dbReference type="EMBL" id="MRWU01000014">
    <property type="protein sequence ID" value="OSX90807.1"/>
    <property type="molecule type" value="Genomic_DNA"/>
</dbReference>
<organism evidence="1 2">
    <name type="scientific">Bacillus mycoides</name>
    <dbReference type="NCBI Taxonomy" id="1405"/>
    <lineage>
        <taxon>Bacteria</taxon>
        <taxon>Bacillati</taxon>
        <taxon>Bacillota</taxon>
        <taxon>Bacilli</taxon>
        <taxon>Bacillales</taxon>
        <taxon>Bacillaceae</taxon>
        <taxon>Bacillus</taxon>
        <taxon>Bacillus cereus group</taxon>
    </lineage>
</organism>
<dbReference type="AlphaFoldDB" id="A0AAP8BD26"/>
<accession>A0AAP8BD26</accession>
<evidence type="ECO:0000313" key="1">
    <source>
        <dbReference type="EMBL" id="OSX90807.1"/>
    </source>
</evidence>